<evidence type="ECO:0000313" key="1">
    <source>
        <dbReference type="EMBL" id="JAG10716.1"/>
    </source>
</evidence>
<dbReference type="AlphaFoldDB" id="A0A0A9WTI1"/>
<sequence>MDSHVGGCICSAASNALPNMCNEYMFVVHVDDEATASSVPESSKHIFDIKKLSSVPYVMYCTGFFVISATTKVFALHGELCRVLSSSMPSAIRLVDPFLVP</sequence>
<protein>
    <submittedName>
        <fullName evidence="1">DNA polymerase III subunit alpha</fullName>
    </submittedName>
</protein>
<reference evidence="1" key="1">
    <citation type="journal article" date="2014" name="PLoS ONE">
        <title>Transcriptome-Based Identification of ABC Transporters in the Western Tarnished Plant Bug Lygus hesperus.</title>
        <authorList>
            <person name="Hull J.J."/>
            <person name="Chaney K."/>
            <person name="Geib S.M."/>
            <person name="Fabrick J.A."/>
            <person name="Brent C.S."/>
            <person name="Walsh D."/>
            <person name="Lavine L.C."/>
        </authorList>
    </citation>
    <scope>NUCLEOTIDE SEQUENCE</scope>
</reference>
<organism evidence="1">
    <name type="scientific">Lygus hesperus</name>
    <name type="common">Western plant bug</name>
    <dbReference type="NCBI Taxonomy" id="30085"/>
    <lineage>
        <taxon>Eukaryota</taxon>
        <taxon>Metazoa</taxon>
        <taxon>Ecdysozoa</taxon>
        <taxon>Arthropoda</taxon>
        <taxon>Hexapoda</taxon>
        <taxon>Insecta</taxon>
        <taxon>Pterygota</taxon>
        <taxon>Neoptera</taxon>
        <taxon>Paraneoptera</taxon>
        <taxon>Hemiptera</taxon>
        <taxon>Heteroptera</taxon>
        <taxon>Panheteroptera</taxon>
        <taxon>Cimicomorpha</taxon>
        <taxon>Miridae</taxon>
        <taxon>Mirini</taxon>
        <taxon>Lygus</taxon>
    </lineage>
</organism>
<name>A0A0A9WTI1_LYGHE</name>
<reference evidence="1" key="2">
    <citation type="submission" date="2014-07" db="EMBL/GenBank/DDBJ databases">
        <authorList>
            <person name="Hull J."/>
        </authorList>
    </citation>
    <scope>NUCLEOTIDE SEQUENCE</scope>
</reference>
<dbReference type="EMBL" id="GBHO01032888">
    <property type="protein sequence ID" value="JAG10716.1"/>
    <property type="molecule type" value="Transcribed_RNA"/>
</dbReference>
<proteinExistence type="predicted"/>
<gene>
    <name evidence="1" type="primary">dnaE_6</name>
    <name evidence="1" type="ORF">CM83_139</name>
</gene>
<accession>A0A0A9WTI1</accession>